<dbReference type="EC" id="2.7.7.49" evidence="1"/>
<keyword evidence="2" id="KW-0511">Multifunctional enzyme</keyword>
<dbReference type="Pfam" id="PF00665">
    <property type="entry name" value="rve"/>
    <property type="match status" value="1"/>
</dbReference>
<evidence type="ECO:0000259" key="3">
    <source>
        <dbReference type="PROSITE" id="PS50994"/>
    </source>
</evidence>
<evidence type="ECO:0000256" key="1">
    <source>
        <dbReference type="ARBA" id="ARBA00012493"/>
    </source>
</evidence>
<dbReference type="InterPro" id="IPR043502">
    <property type="entry name" value="DNA/RNA_pol_sf"/>
</dbReference>
<evidence type="ECO:0000313" key="5">
    <source>
        <dbReference type="Proteomes" id="UP001303046"/>
    </source>
</evidence>
<dbReference type="InterPro" id="IPR050951">
    <property type="entry name" value="Retrovirus_Pol_polyprotein"/>
</dbReference>
<dbReference type="SUPFAM" id="SSF56672">
    <property type="entry name" value="DNA/RNA polymerases"/>
    <property type="match status" value="1"/>
</dbReference>
<dbReference type="PANTHER" id="PTHR37984">
    <property type="entry name" value="PROTEIN CBG26694"/>
    <property type="match status" value="1"/>
</dbReference>
<gene>
    <name evidence="4" type="primary">Necator_chrX.g23019</name>
    <name evidence="4" type="ORF">RB195_022856</name>
</gene>
<protein>
    <recommendedName>
        <fullName evidence="1">RNA-directed DNA polymerase</fullName>
        <ecNumber evidence="1">2.7.7.49</ecNumber>
    </recommendedName>
</protein>
<dbReference type="SUPFAM" id="SSF53098">
    <property type="entry name" value="Ribonuclease H-like"/>
    <property type="match status" value="1"/>
</dbReference>
<organism evidence="4 5">
    <name type="scientific">Necator americanus</name>
    <name type="common">Human hookworm</name>
    <dbReference type="NCBI Taxonomy" id="51031"/>
    <lineage>
        <taxon>Eukaryota</taxon>
        <taxon>Metazoa</taxon>
        <taxon>Ecdysozoa</taxon>
        <taxon>Nematoda</taxon>
        <taxon>Chromadorea</taxon>
        <taxon>Rhabditida</taxon>
        <taxon>Rhabditina</taxon>
        <taxon>Rhabditomorpha</taxon>
        <taxon>Strongyloidea</taxon>
        <taxon>Ancylostomatidae</taxon>
        <taxon>Bunostominae</taxon>
        <taxon>Necator</taxon>
    </lineage>
</organism>
<dbReference type="InterPro" id="IPR012337">
    <property type="entry name" value="RNaseH-like_sf"/>
</dbReference>
<dbReference type="PANTHER" id="PTHR37984:SF5">
    <property type="entry name" value="PROTEIN NYNRIN-LIKE"/>
    <property type="match status" value="1"/>
</dbReference>
<dbReference type="Pfam" id="PF17919">
    <property type="entry name" value="RT_RNaseH_2"/>
    <property type="match status" value="1"/>
</dbReference>
<feature type="domain" description="Integrase catalytic" evidence="3">
    <location>
        <begin position="320"/>
        <end position="451"/>
    </location>
</feature>
<name>A0ABR1EH30_NECAM</name>
<dbReference type="InterPro" id="IPR036397">
    <property type="entry name" value="RNaseH_sf"/>
</dbReference>
<sequence length="818" mass="94434">MRQLRAPLDALLKKNVPFKWNEECEAAFNRAKEVLASDLLLTHFDSSLDIIVAADASDHGIGAVILHRMPDGTEKAIWHASRSLTAAERNYGQIEKEGLALIFAVRKFHRYIYGRRFKLITDHKPLLHIFGPKKMVPVYTANRLQRWKLILLGHEFDIEYQKTTEFGQADVLSRLIPPRPAQTEDVVIDRIEQDILAVQSTHLKALPVTRKTIEEESRKDERVSQVIWMLQTGTWPRKPKEQINSLKALSHELSVQNGCLYFGHRIVVPASLQEAVLKQLQEGHQGMTRMKMLARGYLYWTNINRDIEEAVRHFRNCQEAAKMPKKTVLNSWTYTGPLNGRMYLVVVDAYSKWPEVFEMSSSSTTAMLRELRMLFARFGNPRMIVSDNGTQFTAKEFQEFCDMQGIEHVCSPPFHQQSNGQVELFVDTLKRTLQKIKERGTSEKLAEFLQRCRRTPCASTPGHVSPAEKKEIEEQFNHHHGAQKRSYHQEELVWVRDYRPGHEKWTPARVKNRYGGAVYDVLTEDDDLWKRHANQMHGEKHRRPHNGREHLLSATKEERVVYDDCVLEDFLSQGDCYIEEYPNVDYEMLLRALRTCAERASKQRTTNLDRISKTTKELLERRRTLRLHPNASHIEWLVANTSCRKALQEDLLKYRQKKILEAAQRRTSLKKCRRDLREYNIPLAALLSEDGTRTSSRREMEIITEWFYSNLFRSSTPVSSPIIPIGEAPPRILPSEVRVGTKSMKPGTASGPNFISADSLRAGGHPLHVILAAHMTSYIVHGKKRLQTSGRPREPFLSFLSIRKVTERTFGTTVRYAC</sequence>
<dbReference type="Gene3D" id="3.30.420.10">
    <property type="entry name" value="Ribonuclease H-like superfamily/Ribonuclease H"/>
    <property type="match status" value="1"/>
</dbReference>
<reference evidence="4 5" key="1">
    <citation type="submission" date="2023-08" db="EMBL/GenBank/DDBJ databases">
        <title>A Necator americanus chromosomal reference genome.</title>
        <authorList>
            <person name="Ilik V."/>
            <person name="Petrzelkova K.J."/>
            <person name="Pardy F."/>
            <person name="Fuh T."/>
            <person name="Niatou-Singa F.S."/>
            <person name="Gouil Q."/>
            <person name="Baker L."/>
            <person name="Ritchie M.E."/>
            <person name="Jex A.R."/>
            <person name="Gazzola D."/>
            <person name="Li H."/>
            <person name="Toshio Fujiwara R."/>
            <person name="Zhan B."/>
            <person name="Aroian R.V."/>
            <person name="Pafco B."/>
            <person name="Schwarz E.M."/>
        </authorList>
    </citation>
    <scope>NUCLEOTIDE SEQUENCE [LARGE SCALE GENOMIC DNA]</scope>
    <source>
        <strain evidence="4 5">Aroian</strain>
        <tissue evidence="4">Whole animal</tissue>
    </source>
</reference>
<dbReference type="Pfam" id="PF17921">
    <property type="entry name" value="Integrase_H2C2"/>
    <property type="match status" value="1"/>
</dbReference>
<dbReference type="PROSITE" id="PS50994">
    <property type="entry name" value="INTEGRASE"/>
    <property type="match status" value="1"/>
</dbReference>
<dbReference type="Proteomes" id="UP001303046">
    <property type="component" value="Unassembled WGS sequence"/>
</dbReference>
<dbReference type="InterPro" id="IPR041588">
    <property type="entry name" value="Integrase_H2C2"/>
</dbReference>
<dbReference type="InterPro" id="IPR041577">
    <property type="entry name" value="RT_RNaseH_2"/>
</dbReference>
<dbReference type="EMBL" id="JAVFWL010000006">
    <property type="protein sequence ID" value="KAK6761920.1"/>
    <property type="molecule type" value="Genomic_DNA"/>
</dbReference>
<dbReference type="Gene3D" id="3.30.70.270">
    <property type="match status" value="1"/>
</dbReference>
<comment type="caution">
    <text evidence="4">The sequence shown here is derived from an EMBL/GenBank/DDBJ whole genome shotgun (WGS) entry which is preliminary data.</text>
</comment>
<accession>A0ABR1EH30</accession>
<proteinExistence type="predicted"/>
<keyword evidence="5" id="KW-1185">Reference proteome</keyword>
<dbReference type="CDD" id="cd09274">
    <property type="entry name" value="RNase_HI_RT_Ty3"/>
    <property type="match status" value="1"/>
</dbReference>
<dbReference type="Gene3D" id="1.10.340.70">
    <property type="match status" value="1"/>
</dbReference>
<evidence type="ECO:0000256" key="2">
    <source>
        <dbReference type="ARBA" id="ARBA00023268"/>
    </source>
</evidence>
<dbReference type="InterPro" id="IPR001584">
    <property type="entry name" value="Integrase_cat-core"/>
</dbReference>
<dbReference type="InterPro" id="IPR043128">
    <property type="entry name" value="Rev_trsase/Diguanyl_cyclase"/>
</dbReference>
<evidence type="ECO:0000313" key="4">
    <source>
        <dbReference type="EMBL" id="KAK6761920.1"/>
    </source>
</evidence>